<evidence type="ECO:0000256" key="8">
    <source>
        <dbReference type="HAMAP-Rule" id="MF_00377"/>
    </source>
</evidence>
<dbReference type="GO" id="GO:0006275">
    <property type="term" value="P:regulation of DNA replication"/>
    <property type="evidence" value="ECO:0007669"/>
    <property type="project" value="UniProtKB-UniRule"/>
</dbReference>
<dbReference type="Proteomes" id="UP000289411">
    <property type="component" value="Unassembled WGS sequence"/>
</dbReference>
<evidence type="ECO:0000256" key="3">
    <source>
        <dbReference type="ARBA" id="ARBA00022705"/>
    </source>
</evidence>
<evidence type="ECO:0000313" key="14">
    <source>
        <dbReference type="EMBL" id="RYB03434.1"/>
    </source>
</evidence>
<name>A0A4Q2RAQ8_9HYPH</name>
<keyword evidence="7 8" id="KW-0238">DNA-binding</keyword>
<dbReference type="GO" id="GO:0008289">
    <property type="term" value="F:lipid binding"/>
    <property type="evidence" value="ECO:0007669"/>
    <property type="project" value="UniProtKB-KW"/>
</dbReference>
<dbReference type="HAMAP" id="MF_00377">
    <property type="entry name" value="DnaA_bact"/>
    <property type="match status" value="1"/>
</dbReference>
<keyword evidence="15" id="KW-1185">Reference proteome</keyword>
<dbReference type="InterPro" id="IPR001957">
    <property type="entry name" value="Chromosome_initiator_DnaA"/>
</dbReference>
<dbReference type="PANTHER" id="PTHR30050">
    <property type="entry name" value="CHROMOSOMAL REPLICATION INITIATOR PROTEIN DNAA"/>
    <property type="match status" value="1"/>
</dbReference>
<dbReference type="Pfam" id="PF00308">
    <property type="entry name" value="Bac_DnaA"/>
    <property type="match status" value="1"/>
</dbReference>
<dbReference type="InterPro" id="IPR010921">
    <property type="entry name" value="Trp_repressor/repl_initiator"/>
</dbReference>
<comment type="function">
    <text evidence="8 10">Plays an essential role in the initiation and regulation of chromosomal replication. ATP-DnaA binds to the origin of replication (oriC) to initiate formation of the DNA replication initiation complex once per cell cycle. Binds the DnaA box (a 9 base pair repeat at the origin) and separates the double-stranded (ds)DNA. Forms a right-handed helical filament on oriC DNA; dsDNA binds to the exterior of the filament while single-stranded (ss)DNA is stabiized in the filament's interior. The ATP-DnaA-oriC complex binds and stabilizes one strand of the AT-rich DNA unwinding element (DUE), permitting loading of DNA polymerase. After initiation quickly degrades to an ADP-DnaA complex that is not apt for DNA replication. Binds acidic phospholipids.</text>
</comment>
<sequence length="518" mass="56049">MTARNDAPCFVDPTADLRETVAPLQPSRESLGGLSPATRTEQWSNACRRLRAELGEAVFSAWFARLDLDRIEDDTAYLTVPTNFLKTWIQSHYVDKLCATLAAEAPEVKRCIVALRSSTRAAAPKPEVSAAAAEAAPEAKSVSAPRAAAQAKWESNAKASGAAPAGMPADALSGSPLDRRLTFGNFVVGRSNQLACAAAQRVAEAAPGAAPVYSPLYIHAAVGLGKTHLLQATAHAVTDGGRRVIYLTAERFMYGFVAALKAQTSIAFKEKLRAIDVLIIDDVQFLQGKSIQTEFCHTLNALIDDGRQVIVAADRPPADLESLDERVRSRLAGGLCVEMETLDETLRVKILENRVQAARALHPGFALTPAVMAYVARAIATNGRDLDGAVNRLMAHATLSGTAHTVETAEAAIRDLVRLREPKRVKIEDIQKLVANHYNVSRADILSSRRTAVVVRPRQIAMYLSKALTLRSLPEIGRRFGGRDHTTVLHAVRKIEALSGKEAALAEELELLKRLLQD</sequence>
<dbReference type="PROSITE" id="PS01008">
    <property type="entry name" value="DNAA"/>
    <property type="match status" value="1"/>
</dbReference>
<dbReference type="SUPFAM" id="SSF52540">
    <property type="entry name" value="P-loop containing nucleoside triphosphate hydrolases"/>
    <property type="match status" value="1"/>
</dbReference>
<feature type="domain" description="Chromosomal replication initiator DnaA C-terminal" evidence="13">
    <location>
        <begin position="426"/>
        <end position="495"/>
    </location>
</feature>
<organism evidence="14 15">
    <name type="scientific">Lichenibacterium ramalinae</name>
    <dbReference type="NCBI Taxonomy" id="2316527"/>
    <lineage>
        <taxon>Bacteria</taxon>
        <taxon>Pseudomonadati</taxon>
        <taxon>Pseudomonadota</taxon>
        <taxon>Alphaproteobacteria</taxon>
        <taxon>Hyphomicrobiales</taxon>
        <taxon>Lichenihabitantaceae</taxon>
        <taxon>Lichenibacterium</taxon>
    </lineage>
</organism>
<dbReference type="InterPro" id="IPR027417">
    <property type="entry name" value="P-loop_NTPase"/>
</dbReference>
<feature type="domain" description="AAA+ ATPase" evidence="12">
    <location>
        <begin position="212"/>
        <end position="337"/>
    </location>
</feature>
<comment type="caution">
    <text evidence="8">Lacks conserved residue(s) required for the propagation of feature annotation.</text>
</comment>
<feature type="binding site" evidence="8">
    <location>
        <position position="227"/>
    </location>
    <ligand>
        <name>ATP</name>
        <dbReference type="ChEBI" id="CHEBI:30616"/>
    </ligand>
</feature>
<dbReference type="PANTHER" id="PTHR30050:SF2">
    <property type="entry name" value="CHROMOSOMAL REPLICATION INITIATOR PROTEIN DNAA"/>
    <property type="match status" value="1"/>
</dbReference>
<keyword evidence="2 8" id="KW-0963">Cytoplasm</keyword>
<feature type="binding site" evidence="8">
    <location>
        <position position="225"/>
    </location>
    <ligand>
        <name>ATP</name>
        <dbReference type="ChEBI" id="CHEBI:30616"/>
    </ligand>
</feature>
<dbReference type="Gene3D" id="3.40.50.300">
    <property type="entry name" value="P-loop containing nucleotide triphosphate hydrolases"/>
    <property type="match status" value="1"/>
</dbReference>
<dbReference type="Pfam" id="PF11638">
    <property type="entry name" value="DnaA_N"/>
    <property type="match status" value="1"/>
</dbReference>
<dbReference type="NCBIfam" id="TIGR00362">
    <property type="entry name" value="DnaA"/>
    <property type="match status" value="1"/>
</dbReference>
<dbReference type="CDD" id="cd06571">
    <property type="entry name" value="Bac_DnaA_C"/>
    <property type="match status" value="1"/>
</dbReference>
<evidence type="ECO:0000256" key="10">
    <source>
        <dbReference type="RuleBase" id="RU000577"/>
    </source>
</evidence>
<dbReference type="InterPro" id="IPR013159">
    <property type="entry name" value="DnaA_C"/>
</dbReference>
<evidence type="ECO:0000256" key="11">
    <source>
        <dbReference type="RuleBase" id="RU004227"/>
    </source>
</evidence>
<feature type="binding site" evidence="8">
    <location>
        <position position="226"/>
    </location>
    <ligand>
        <name>ATP</name>
        <dbReference type="ChEBI" id="CHEBI:30616"/>
    </ligand>
</feature>
<keyword evidence="4 8" id="KW-0547">Nucleotide-binding</keyword>
<dbReference type="PRINTS" id="PR00051">
    <property type="entry name" value="DNAA"/>
</dbReference>
<dbReference type="InterPro" id="IPR013317">
    <property type="entry name" value="DnaA_dom"/>
</dbReference>
<comment type="similarity">
    <text evidence="1 8 11">Belongs to the DnaA family.</text>
</comment>
<dbReference type="InterPro" id="IPR038454">
    <property type="entry name" value="DnaA_N_sf"/>
</dbReference>
<evidence type="ECO:0000256" key="1">
    <source>
        <dbReference type="ARBA" id="ARBA00006583"/>
    </source>
</evidence>
<feature type="binding site" evidence="8">
    <location>
        <position position="223"/>
    </location>
    <ligand>
        <name>ATP</name>
        <dbReference type="ChEBI" id="CHEBI:30616"/>
    </ligand>
</feature>
<evidence type="ECO:0000313" key="15">
    <source>
        <dbReference type="Proteomes" id="UP000289411"/>
    </source>
</evidence>
<evidence type="ECO:0000256" key="4">
    <source>
        <dbReference type="ARBA" id="ARBA00022741"/>
    </source>
</evidence>
<proteinExistence type="inferred from homology"/>
<reference evidence="14 15" key="2">
    <citation type="submission" date="2019-02" db="EMBL/GenBank/DDBJ databases">
        <title>'Lichenibacterium ramalinii' gen. nov. sp. nov., 'Lichenibacterium minor' gen. nov. sp. nov.</title>
        <authorList>
            <person name="Pankratov T."/>
        </authorList>
    </citation>
    <scope>NUCLEOTIDE SEQUENCE [LARGE SCALE GENOMIC DNA]</scope>
    <source>
        <strain evidence="14 15">RmlP001</strain>
    </source>
</reference>
<evidence type="ECO:0000259" key="13">
    <source>
        <dbReference type="SMART" id="SM00760"/>
    </source>
</evidence>
<gene>
    <name evidence="8 14" type="primary">dnaA</name>
    <name evidence="14" type="ORF">D3272_16885</name>
</gene>
<dbReference type="SMART" id="SM00760">
    <property type="entry name" value="Bac_DnaA_C"/>
    <property type="match status" value="1"/>
</dbReference>
<dbReference type="InterPro" id="IPR003593">
    <property type="entry name" value="AAA+_ATPase"/>
</dbReference>
<dbReference type="FunFam" id="1.10.1750.10:FF:000002">
    <property type="entry name" value="Chromosomal replication initiator protein DnaA"/>
    <property type="match status" value="1"/>
</dbReference>
<dbReference type="InterPro" id="IPR018312">
    <property type="entry name" value="Chromosome_initiator_DnaA_CS"/>
</dbReference>
<dbReference type="EMBL" id="QYBC01000014">
    <property type="protein sequence ID" value="RYB03434.1"/>
    <property type="molecule type" value="Genomic_DNA"/>
</dbReference>
<comment type="subunit">
    <text evidence="8">Oligomerizes as a right-handed, spiral filament on DNA at oriC.</text>
</comment>
<evidence type="ECO:0000256" key="6">
    <source>
        <dbReference type="ARBA" id="ARBA00023121"/>
    </source>
</evidence>
<dbReference type="Pfam" id="PF08299">
    <property type="entry name" value="Bac_DnaA_C"/>
    <property type="match status" value="1"/>
</dbReference>
<dbReference type="CDD" id="cd00009">
    <property type="entry name" value="AAA"/>
    <property type="match status" value="1"/>
</dbReference>
<evidence type="ECO:0000256" key="7">
    <source>
        <dbReference type="ARBA" id="ARBA00023125"/>
    </source>
</evidence>
<evidence type="ECO:0000256" key="9">
    <source>
        <dbReference type="NCBIfam" id="TIGR00362"/>
    </source>
</evidence>
<dbReference type="GO" id="GO:0005737">
    <property type="term" value="C:cytoplasm"/>
    <property type="evidence" value="ECO:0007669"/>
    <property type="project" value="UniProtKB-SubCell"/>
</dbReference>
<dbReference type="InterPro" id="IPR020591">
    <property type="entry name" value="Chromosome_initiator_DnaA-like"/>
</dbReference>
<keyword evidence="5 8" id="KW-0067">ATP-binding</keyword>
<keyword evidence="3 8" id="KW-0235">DNA replication</keyword>
<dbReference type="OrthoDB" id="9807019at2"/>
<comment type="caution">
    <text evidence="14">The sequence shown here is derived from an EMBL/GenBank/DDBJ whole genome shotgun (WGS) entry which is preliminary data.</text>
</comment>
<evidence type="ECO:0000256" key="5">
    <source>
        <dbReference type="ARBA" id="ARBA00022840"/>
    </source>
</evidence>
<protein>
    <recommendedName>
        <fullName evidence="8 9">Chromosomal replication initiator protein DnaA</fullName>
    </recommendedName>
</protein>
<dbReference type="Gene3D" id="3.30.300.180">
    <property type="match status" value="1"/>
</dbReference>
<feature type="region of interest" description="Domain IV, binds dsDNA" evidence="8">
    <location>
        <begin position="398"/>
        <end position="518"/>
    </location>
</feature>
<dbReference type="SUPFAM" id="SSF48295">
    <property type="entry name" value="TrpR-like"/>
    <property type="match status" value="1"/>
</dbReference>
<dbReference type="Gene3D" id="1.10.8.60">
    <property type="match status" value="1"/>
</dbReference>
<dbReference type="GO" id="GO:0005524">
    <property type="term" value="F:ATP binding"/>
    <property type="evidence" value="ECO:0007669"/>
    <property type="project" value="UniProtKB-UniRule"/>
</dbReference>
<dbReference type="AlphaFoldDB" id="A0A4Q2RAQ8"/>
<dbReference type="Gene3D" id="1.10.1750.10">
    <property type="match status" value="1"/>
</dbReference>
<reference evidence="14 15" key="1">
    <citation type="submission" date="2018-09" db="EMBL/GenBank/DDBJ databases">
        <authorList>
            <person name="Grouzdev D.S."/>
            <person name="Krutkina M.S."/>
        </authorList>
    </citation>
    <scope>NUCLEOTIDE SEQUENCE [LARGE SCALE GENOMIC DNA]</scope>
    <source>
        <strain evidence="14 15">RmlP001</strain>
    </source>
</reference>
<dbReference type="InterPro" id="IPR024633">
    <property type="entry name" value="DnaA_N_dom"/>
</dbReference>
<dbReference type="GO" id="GO:0006270">
    <property type="term" value="P:DNA replication initiation"/>
    <property type="evidence" value="ECO:0007669"/>
    <property type="project" value="UniProtKB-UniRule"/>
</dbReference>
<feature type="region of interest" description="Domain I, interacts with DnaA modulators" evidence="8">
    <location>
        <begin position="1"/>
        <end position="136"/>
    </location>
</feature>
<dbReference type="SMART" id="SM00382">
    <property type="entry name" value="AAA"/>
    <property type="match status" value="1"/>
</dbReference>
<comment type="subcellular location">
    <subcellularLocation>
        <location evidence="8">Cytoplasm</location>
    </subcellularLocation>
</comment>
<dbReference type="GO" id="GO:0003688">
    <property type="term" value="F:DNA replication origin binding"/>
    <property type="evidence" value="ECO:0007669"/>
    <property type="project" value="UniProtKB-UniRule"/>
</dbReference>
<accession>A0A4Q2RAQ8</accession>
<dbReference type="RefSeq" id="WP_129220388.1">
    <property type="nucleotide sequence ID" value="NZ_QYBC01000014.1"/>
</dbReference>
<comment type="domain">
    <text evidence="8">Domain I is involved in oligomerization and binding regulators, domain II is flexibile and of varying length in different bacteria, domain III forms the AAA+ region, while domain IV binds dsDNA.</text>
</comment>
<dbReference type="GO" id="GO:0005886">
    <property type="term" value="C:plasma membrane"/>
    <property type="evidence" value="ECO:0007669"/>
    <property type="project" value="TreeGrafter"/>
</dbReference>
<evidence type="ECO:0000259" key="12">
    <source>
        <dbReference type="SMART" id="SM00382"/>
    </source>
</evidence>
<evidence type="ECO:0000256" key="2">
    <source>
        <dbReference type="ARBA" id="ARBA00022490"/>
    </source>
</evidence>
<keyword evidence="6 8" id="KW-0446">Lipid-binding</keyword>